<protein>
    <submittedName>
        <fullName evidence="1">RHS repeat protein</fullName>
    </submittedName>
</protein>
<organism evidence="1">
    <name type="scientific">Streptomyces tendae</name>
    <dbReference type="NCBI Taxonomy" id="1932"/>
    <lineage>
        <taxon>Bacteria</taxon>
        <taxon>Bacillati</taxon>
        <taxon>Actinomycetota</taxon>
        <taxon>Actinomycetes</taxon>
        <taxon>Kitasatosporales</taxon>
        <taxon>Streptomycetaceae</taxon>
        <taxon>Streptomyces</taxon>
    </lineage>
</organism>
<accession>A0A6B3QAT4</accession>
<name>A0A6B3QAT4_STRTE</name>
<dbReference type="Pfam" id="PF05593">
    <property type="entry name" value="RHS_repeat"/>
    <property type="match status" value="1"/>
</dbReference>
<dbReference type="AlphaFoldDB" id="A0A6B3QAT4"/>
<dbReference type="NCBIfam" id="TIGR01643">
    <property type="entry name" value="YD_repeat_2x"/>
    <property type="match status" value="1"/>
</dbReference>
<dbReference type="EMBL" id="JAAIFS010000001">
    <property type="protein sequence ID" value="NEV85248.1"/>
    <property type="molecule type" value="Genomic_DNA"/>
</dbReference>
<sequence>MTLSQFSAHPLITSLKLLRILTLCKGALPCVHAVKGVGECRRLCPGVDRAGGAVRGCGRRLAGQTYEGGEYDEYTFTTSGLLKTVTTPNGRTTSYGYDTDGNLRSVTAPKGNRTTYTYFPSGQVQTVVDPRGSVDGADPANGCELAQRLQRMWCTFGGQVDDRAGVGVGGGLADPVADRP</sequence>
<gene>
    <name evidence="1" type="ORF">GUR47_00890</name>
</gene>
<reference evidence="1" key="1">
    <citation type="journal article" date="2020" name="Microorganisms">
        <title>Isolation, Genomic and Metabolomic Characterization of Streptomyces tendae VITAKN with Quorum Sensing Inhibitory Activity from Southern India.</title>
        <authorList>
            <person name="Ishaque N.M."/>
            <person name="Burgsdorf I."/>
            <person name="Limlingan Malit J.J."/>
            <person name="Saha S."/>
            <person name="Teta R."/>
            <person name="Ewe D."/>
            <person name="Kannabiran K."/>
            <person name="Hrouzek P."/>
            <person name="Steindler L."/>
            <person name="Costantino V."/>
            <person name="Saurav K."/>
        </authorList>
    </citation>
    <scope>NUCLEOTIDE SEQUENCE</scope>
    <source>
        <strain evidence="1">VITAKN</strain>
    </source>
</reference>
<dbReference type="InterPro" id="IPR031325">
    <property type="entry name" value="RHS_repeat"/>
</dbReference>
<dbReference type="Gene3D" id="2.180.10.10">
    <property type="entry name" value="RHS repeat-associated core"/>
    <property type="match status" value="1"/>
</dbReference>
<proteinExistence type="predicted"/>
<evidence type="ECO:0000313" key="1">
    <source>
        <dbReference type="EMBL" id="NEV85248.1"/>
    </source>
</evidence>
<comment type="caution">
    <text evidence="1">The sequence shown here is derived from an EMBL/GenBank/DDBJ whole genome shotgun (WGS) entry which is preliminary data.</text>
</comment>
<dbReference type="InterPro" id="IPR006530">
    <property type="entry name" value="YD"/>
</dbReference>